<dbReference type="STRING" id="178035.A0A154PNC4"/>
<feature type="domain" description="EB" evidence="2">
    <location>
        <begin position="116"/>
        <end position="167"/>
    </location>
</feature>
<name>A0A154PNC4_DUFNO</name>
<evidence type="ECO:0000259" key="2">
    <source>
        <dbReference type="Pfam" id="PF01683"/>
    </source>
</evidence>
<dbReference type="AlphaFoldDB" id="A0A154PNC4"/>
<dbReference type="OrthoDB" id="5912242at2759"/>
<reference evidence="3 4" key="1">
    <citation type="submission" date="2015-07" db="EMBL/GenBank/DDBJ databases">
        <title>The genome of Dufourea novaeangliae.</title>
        <authorList>
            <person name="Pan H."/>
            <person name="Kapheim K."/>
        </authorList>
    </citation>
    <scope>NUCLEOTIDE SEQUENCE [LARGE SCALE GENOMIC DNA]</scope>
    <source>
        <strain evidence="3">0120121106</strain>
        <tissue evidence="3">Whole body</tissue>
    </source>
</reference>
<dbReference type="OMA" id="CKTDAPR"/>
<sequence>MLVNVGTKRCNTMGFFLAVELLAILGLATAEQIDVTIPCETSEDCVKFSVLLKDPFCRNGHCECKYGTEYRNCSNAGILRPNSRNAGSPIFHSCKLDKECTFNNSMCNTSISQCDCQKDYVMSTTRKTCLKRVNAIESPCVEDRQCTDFLANTTCQNGRCDCIPGYHYAGNACYETIALGERCSRPEECSKVQGAVCIEEKMICDCFEETVIDSTGKRCLPVAREFLNKCVEDKQCSQSFGDAAACIDGTCRCLDRHHFELEMNRCYLDTGLDEQCGNAYDCYQADDENRTRKAVTCTANVCVCAEDFHREDDACVVNEGTRFLGSLLTLLLATFLFVGPFEEI</sequence>
<dbReference type="Proteomes" id="UP000076502">
    <property type="component" value="Unassembled WGS sequence"/>
</dbReference>
<dbReference type="EMBL" id="KQ434999">
    <property type="protein sequence ID" value="KZC13349.1"/>
    <property type="molecule type" value="Genomic_DNA"/>
</dbReference>
<evidence type="ECO:0000313" key="3">
    <source>
        <dbReference type="EMBL" id="KZC13349.1"/>
    </source>
</evidence>
<evidence type="ECO:0000313" key="4">
    <source>
        <dbReference type="Proteomes" id="UP000076502"/>
    </source>
</evidence>
<gene>
    <name evidence="3" type="ORF">WN55_05947</name>
</gene>
<protein>
    <recommendedName>
        <fullName evidence="2">EB domain-containing protein</fullName>
    </recommendedName>
</protein>
<feature type="chain" id="PRO_5007599698" description="EB domain-containing protein" evidence="1">
    <location>
        <begin position="31"/>
        <end position="344"/>
    </location>
</feature>
<dbReference type="PANTHER" id="PTHR39069">
    <property type="entry name" value="ECDYSONE-INDUCIBLE GENE E1, ISOFORM A"/>
    <property type="match status" value="1"/>
</dbReference>
<dbReference type="PANTHER" id="PTHR39069:SF8">
    <property type="entry name" value="FI17111P1"/>
    <property type="match status" value="1"/>
</dbReference>
<proteinExistence type="predicted"/>
<keyword evidence="1" id="KW-0732">Signal</keyword>
<accession>A0A154PNC4</accession>
<evidence type="ECO:0000256" key="1">
    <source>
        <dbReference type="SAM" id="SignalP"/>
    </source>
</evidence>
<dbReference type="InterPro" id="IPR006149">
    <property type="entry name" value="EB_dom"/>
</dbReference>
<keyword evidence="4" id="KW-1185">Reference proteome</keyword>
<dbReference type="Pfam" id="PF01683">
    <property type="entry name" value="EB"/>
    <property type="match status" value="1"/>
</dbReference>
<feature type="signal peptide" evidence="1">
    <location>
        <begin position="1"/>
        <end position="30"/>
    </location>
</feature>
<organism evidence="3 4">
    <name type="scientific">Dufourea novaeangliae</name>
    <name type="common">Sweat bee</name>
    <dbReference type="NCBI Taxonomy" id="178035"/>
    <lineage>
        <taxon>Eukaryota</taxon>
        <taxon>Metazoa</taxon>
        <taxon>Ecdysozoa</taxon>
        <taxon>Arthropoda</taxon>
        <taxon>Hexapoda</taxon>
        <taxon>Insecta</taxon>
        <taxon>Pterygota</taxon>
        <taxon>Neoptera</taxon>
        <taxon>Endopterygota</taxon>
        <taxon>Hymenoptera</taxon>
        <taxon>Apocrita</taxon>
        <taxon>Aculeata</taxon>
        <taxon>Apoidea</taxon>
        <taxon>Anthophila</taxon>
        <taxon>Halictidae</taxon>
        <taxon>Rophitinae</taxon>
        <taxon>Dufourea</taxon>
    </lineage>
</organism>